<keyword evidence="7" id="KW-1185">Reference proteome</keyword>
<dbReference type="EMBL" id="QSQT01000006">
    <property type="protein sequence ID" value="RGK57214.1"/>
    <property type="molecule type" value="Genomic_DNA"/>
</dbReference>
<keyword evidence="1" id="KW-1133">Transmembrane helix</keyword>
<proteinExistence type="predicted"/>
<evidence type="ECO:0000313" key="5">
    <source>
        <dbReference type="EMBL" id="RGM36415.1"/>
    </source>
</evidence>
<dbReference type="Gene3D" id="3.55.50.30">
    <property type="match status" value="1"/>
</dbReference>
<dbReference type="GO" id="GO:0016989">
    <property type="term" value="F:sigma factor antagonist activity"/>
    <property type="evidence" value="ECO:0007669"/>
    <property type="project" value="TreeGrafter"/>
</dbReference>
<evidence type="ECO:0000256" key="1">
    <source>
        <dbReference type="SAM" id="Phobius"/>
    </source>
</evidence>
<dbReference type="Gene3D" id="2.60.120.1440">
    <property type="match status" value="1"/>
</dbReference>
<sequence>MKDKEERKLQFVLRYYEDGKLDTRKALKKITGIAHQNKVSGFWACFSGIAAAILICVVSYTLLSRKEHHTVLITADAMVTRYFLPDSTLAILSKGATLEYDADKYGQANREVNMSGKIYFSVRRNALSPFIATTEYAQVKVLGTEFEVDEYRKDTATRVYVKSGKVVFKGRYGKNGIVFTKDMCGMLTHGDEMPVAVHAVSPNPSAWAIGKFIYRNTPIDEVLKELSFYYGTQLYASEHERTITGEFKTDDLGEIIALIEKTLDIRIIQKER</sequence>
<dbReference type="InterPro" id="IPR032508">
    <property type="entry name" value="FecR_C"/>
</dbReference>
<dbReference type="PIRSF" id="PIRSF018266">
    <property type="entry name" value="FecR"/>
    <property type="match status" value="1"/>
</dbReference>
<feature type="domain" description="Protein FecR C-terminal" evidence="3">
    <location>
        <begin position="211"/>
        <end position="270"/>
    </location>
</feature>
<keyword evidence="1" id="KW-0472">Membrane</keyword>
<dbReference type="InterPro" id="IPR012373">
    <property type="entry name" value="Ferrdict_sens_TM"/>
</dbReference>
<dbReference type="RefSeq" id="WP_117671296.1">
    <property type="nucleotide sequence ID" value="NZ_CABOGR010000006.1"/>
</dbReference>
<dbReference type="PANTHER" id="PTHR30273:SF2">
    <property type="entry name" value="PROTEIN FECR"/>
    <property type="match status" value="1"/>
</dbReference>
<accession>A0A3E4W2J6</accession>
<reference evidence="6 7" key="1">
    <citation type="submission" date="2018-08" db="EMBL/GenBank/DDBJ databases">
        <title>A genome reference for cultivated species of the human gut microbiota.</title>
        <authorList>
            <person name="Zou Y."/>
            <person name="Xue W."/>
            <person name="Luo G."/>
        </authorList>
    </citation>
    <scope>NUCLEOTIDE SEQUENCE [LARGE SCALE GENOMIC DNA]</scope>
    <source>
        <strain evidence="5 6">OM08-14</strain>
        <strain evidence="4 7">TF10-3AC</strain>
    </source>
</reference>
<organism evidence="5 6">
    <name type="scientific">Phocaeicola plebeius</name>
    <dbReference type="NCBI Taxonomy" id="310297"/>
    <lineage>
        <taxon>Bacteria</taxon>
        <taxon>Pseudomonadati</taxon>
        <taxon>Bacteroidota</taxon>
        <taxon>Bacteroidia</taxon>
        <taxon>Bacteroidales</taxon>
        <taxon>Bacteroidaceae</taxon>
        <taxon>Phocaeicola</taxon>
    </lineage>
</organism>
<dbReference type="Pfam" id="PF16344">
    <property type="entry name" value="FecR_C"/>
    <property type="match status" value="1"/>
</dbReference>
<feature type="transmembrane region" description="Helical" evidence="1">
    <location>
        <begin position="41"/>
        <end position="63"/>
    </location>
</feature>
<gene>
    <name evidence="5" type="ORF">DXC17_13585</name>
    <name evidence="4" type="ORF">DXD04_04675</name>
</gene>
<dbReference type="InterPro" id="IPR006860">
    <property type="entry name" value="FecR"/>
</dbReference>
<dbReference type="PANTHER" id="PTHR30273">
    <property type="entry name" value="PERIPLASMIC SIGNAL SENSOR AND SIGMA FACTOR ACTIVATOR FECR-RELATED"/>
    <property type="match status" value="1"/>
</dbReference>
<dbReference type="Proteomes" id="UP000260862">
    <property type="component" value="Unassembled WGS sequence"/>
</dbReference>
<keyword evidence="1" id="KW-0812">Transmembrane</keyword>
<evidence type="ECO:0000259" key="3">
    <source>
        <dbReference type="Pfam" id="PF16344"/>
    </source>
</evidence>
<evidence type="ECO:0000313" key="6">
    <source>
        <dbReference type="Proteomes" id="UP000260780"/>
    </source>
</evidence>
<dbReference type="Proteomes" id="UP000260780">
    <property type="component" value="Unassembled WGS sequence"/>
</dbReference>
<dbReference type="STRING" id="310297.BHV76_02420"/>
<name>A0A3E4W2J6_9BACT</name>
<evidence type="ECO:0000313" key="4">
    <source>
        <dbReference type="EMBL" id="RGK57214.1"/>
    </source>
</evidence>
<comment type="caution">
    <text evidence="5">The sequence shown here is derived from an EMBL/GenBank/DDBJ whole genome shotgun (WGS) entry which is preliminary data.</text>
</comment>
<dbReference type="Pfam" id="PF04773">
    <property type="entry name" value="FecR"/>
    <property type="match status" value="1"/>
</dbReference>
<feature type="domain" description="FecR protein" evidence="2">
    <location>
        <begin position="79"/>
        <end position="166"/>
    </location>
</feature>
<dbReference type="EMBL" id="QSTF01000044">
    <property type="protein sequence ID" value="RGM36415.1"/>
    <property type="molecule type" value="Genomic_DNA"/>
</dbReference>
<protein>
    <submittedName>
        <fullName evidence="5">DUF4974 domain-containing protein</fullName>
    </submittedName>
</protein>
<evidence type="ECO:0000259" key="2">
    <source>
        <dbReference type="Pfam" id="PF04773"/>
    </source>
</evidence>
<dbReference type="AlphaFoldDB" id="A0A3E4W2J6"/>
<evidence type="ECO:0000313" key="7">
    <source>
        <dbReference type="Proteomes" id="UP000260862"/>
    </source>
</evidence>